<dbReference type="VEuPathDB" id="FungiDB:SeMB42_g06693"/>
<dbReference type="InterPro" id="IPR016197">
    <property type="entry name" value="Chromo-like_dom_sf"/>
</dbReference>
<proteinExistence type="predicted"/>
<dbReference type="EMBL" id="QEAM01000029">
    <property type="protein sequence ID" value="TPX49693.1"/>
    <property type="molecule type" value="Genomic_DNA"/>
</dbReference>
<protein>
    <recommendedName>
        <fullName evidence="1">Chromo domain-containing protein</fullName>
    </recommendedName>
</protein>
<dbReference type="Proteomes" id="UP000320475">
    <property type="component" value="Unassembled WGS sequence"/>
</dbReference>
<evidence type="ECO:0000313" key="2">
    <source>
        <dbReference type="EMBL" id="TPX49693.1"/>
    </source>
</evidence>
<organism evidence="2 3">
    <name type="scientific">Synchytrium endobioticum</name>
    <dbReference type="NCBI Taxonomy" id="286115"/>
    <lineage>
        <taxon>Eukaryota</taxon>
        <taxon>Fungi</taxon>
        <taxon>Fungi incertae sedis</taxon>
        <taxon>Chytridiomycota</taxon>
        <taxon>Chytridiomycota incertae sedis</taxon>
        <taxon>Chytridiomycetes</taxon>
        <taxon>Synchytriales</taxon>
        <taxon>Synchytriaceae</taxon>
        <taxon>Synchytrium</taxon>
    </lineage>
</organism>
<dbReference type="PROSITE" id="PS50013">
    <property type="entry name" value="CHROMO_2"/>
    <property type="match status" value="1"/>
</dbReference>
<dbReference type="InterPro" id="IPR000953">
    <property type="entry name" value="Chromo/chromo_shadow_dom"/>
</dbReference>
<name>A0A507DDP6_9FUNG</name>
<dbReference type="SUPFAM" id="SSF54160">
    <property type="entry name" value="Chromo domain-like"/>
    <property type="match status" value="1"/>
</dbReference>
<evidence type="ECO:0000313" key="3">
    <source>
        <dbReference type="Proteomes" id="UP000320475"/>
    </source>
</evidence>
<accession>A0A507DDP6</accession>
<reference evidence="2 3" key="1">
    <citation type="journal article" date="2019" name="Sci. Rep.">
        <title>Comparative genomics of chytrid fungi reveal insights into the obligate biotrophic and pathogenic lifestyle of Synchytrium endobioticum.</title>
        <authorList>
            <person name="van de Vossenberg B.T.L.H."/>
            <person name="Warris S."/>
            <person name="Nguyen H.D.T."/>
            <person name="van Gent-Pelzer M.P.E."/>
            <person name="Joly D.L."/>
            <person name="van de Geest H.C."/>
            <person name="Bonants P.J.M."/>
            <person name="Smith D.S."/>
            <person name="Levesque C.A."/>
            <person name="van der Lee T.A.J."/>
        </authorList>
    </citation>
    <scope>NUCLEOTIDE SEQUENCE [LARGE SCALE GENOMIC DNA]</scope>
    <source>
        <strain evidence="2 3">LEV6574</strain>
    </source>
</reference>
<sequence length="197" mass="22156">MKLNWKAYAAIDYTSIHGAQEDERLALQTIYRDLLVWDNTNCCGCYGTLSVIPSSDTSIAISIPGSTNNTKSNTMPIPQFSTITIIRLYLFNPFASNAQCLHASSELNDQFIQIQYHDHDEGEYVVEKILYSVRGRGRGGPLSYVVKWVGRNEVATLKANDERLAEFQGQLPNVQLLSNSEHRRRLRVLKKLGGFSA</sequence>
<feature type="domain" description="Chromo" evidence="1">
    <location>
        <begin position="124"/>
        <end position="184"/>
    </location>
</feature>
<dbReference type="VEuPathDB" id="FungiDB:SeMB42_g03278"/>
<dbReference type="AlphaFoldDB" id="A0A507DDP6"/>
<evidence type="ECO:0000259" key="1">
    <source>
        <dbReference type="PROSITE" id="PS50013"/>
    </source>
</evidence>
<gene>
    <name evidence="2" type="ORF">SeLEV6574_g01334</name>
</gene>
<comment type="caution">
    <text evidence="2">The sequence shown here is derived from an EMBL/GenBank/DDBJ whole genome shotgun (WGS) entry which is preliminary data.</text>
</comment>